<organism evidence="2">
    <name type="scientific">Ananas comosus var. bracteatus</name>
    <name type="common">red pineapple</name>
    <dbReference type="NCBI Taxonomy" id="296719"/>
    <lineage>
        <taxon>Eukaryota</taxon>
        <taxon>Viridiplantae</taxon>
        <taxon>Streptophyta</taxon>
        <taxon>Embryophyta</taxon>
        <taxon>Tracheophyta</taxon>
        <taxon>Spermatophyta</taxon>
        <taxon>Magnoliopsida</taxon>
        <taxon>Liliopsida</taxon>
        <taxon>Poales</taxon>
        <taxon>Bromeliaceae</taxon>
        <taxon>Bromelioideae</taxon>
        <taxon>Ananas</taxon>
    </lineage>
</organism>
<sequence length="153" mass="16890">MGIVILWLSGMYFHGARFSNYEAWLSDPTHIGPSAQDRPPSSPPDPGDPIIRDPRRTWITEIFHPSLQIGRSIPEIPRRRPSTQADPSSRTRIPEIALPPSPTTADPKNPARNLAVAVAHPGSGVARVAFWGKEVFTVEIEFTIPAQIRGEQV</sequence>
<dbReference type="GO" id="GO:0015979">
    <property type="term" value="P:photosynthesis"/>
    <property type="evidence" value="ECO:0007669"/>
    <property type="project" value="InterPro"/>
</dbReference>
<dbReference type="EMBL" id="LR862146">
    <property type="protein sequence ID" value="CAD1827384.1"/>
    <property type="molecule type" value="Genomic_DNA"/>
</dbReference>
<proteinExistence type="predicted"/>
<evidence type="ECO:0000313" key="2">
    <source>
        <dbReference type="EMBL" id="CAD1827384.1"/>
    </source>
</evidence>
<dbReference type="Pfam" id="PF00223">
    <property type="entry name" value="PsaA_PsaB"/>
    <property type="match status" value="1"/>
</dbReference>
<feature type="region of interest" description="Disordered" evidence="1">
    <location>
        <begin position="30"/>
        <end position="53"/>
    </location>
</feature>
<dbReference type="AlphaFoldDB" id="A0A6V7P9L3"/>
<name>A0A6V7P9L3_ANACO</name>
<dbReference type="SUPFAM" id="SSF81558">
    <property type="entry name" value="Photosystem I subunits PsaA/PsaB"/>
    <property type="match status" value="1"/>
</dbReference>
<gene>
    <name evidence="2" type="ORF">CB5_LOCUS10595</name>
</gene>
<dbReference type="InterPro" id="IPR001280">
    <property type="entry name" value="PSI_PsaA/B"/>
</dbReference>
<dbReference type="GO" id="GO:0016020">
    <property type="term" value="C:membrane"/>
    <property type="evidence" value="ECO:0007669"/>
    <property type="project" value="InterPro"/>
</dbReference>
<dbReference type="InterPro" id="IPR036408">
    <property type="entry name" value="PSI_PsaA/B_sf"/>
</dbReference>
<dbReference type="GO" id="GO:0009579">
    <property type="term" value="C:thylakoid"/>
    <property type="evidence" value="ECO:0007669"/>
    <property type="project" value="InterPro"/>
</dbReference>
<protein>
    <submittedName>
        <fullName evidence="2">Uncharacterized protein</fullName>
    </submittedName>
</protein>
<evidence type="ECO:0000256" key="1">
    <source>
        <dbReference type="SAM" id="MobiDB-lite"/>
    </source>
</evidence>
<dbReference type="Gene3D" id="1.20.1130.10">
    <property type="entry name" value="Photosystem I PsaA/PsaB"/>
    <property type="match status" value="1"/>
</dbReference>
<feature type="region of interest" description="Disordered" evidence="1">
    <location>
        <begin position="70"/>
        <end position="108"/>
    </location>
</feature>
<reference evidence="2" key="1">
    <citation type="submission" date="2020-07" db="EMBL/GenBank/DDBJ databases">
        <authorList>
            <person name="Lin J."/>
        </authorList>
    </citation>
    <scope>NUCLEOTIDE SEQUENCE</scope>
</reference>
<accession>A0A6V7P9L3</accession>